<evidence type="ECO:0000256" key="1">
    <source>
        <dbReference type="SAM" id="MobiDB-lite"/>
    </source>
</evidence>
<dbReference type="EMBL" id="BAAAPU010000009">
    <property type="protein sequence ID" value="GAA1987551.1"/>
    <property type="molecule type" value="Genomic_DNA"/>
</dbReference>
<accession>A0ABN2SJI0</accession>
<proteinExistence type="predicted"/>
<comment type="caution">
    <text evidence="2">The sequence shown here is derived from an EMBL/GenBank/DDBJ whole genome shotgun (WGS) entry which is preliminary data.</text>
</comment>
<evidence type="ECO:0000313" key="2">
    <source>
        <dbReference type="EMBL" id="GAA1987551.1"/>
    </source>
</evidence>
<dbReference type="CDD" id="cd00085">
    <property type="entry name" value="HNHc"/>
    <property type="match status" value="1"/>
</dbReference>
<gene>
    <name evidence="2" type="ORF">GCM10009817_31380</name>
</gene>
<dbReference type="InterPro" id="IPR003615">
    <property type="entry name" value="HNH_nuc"/>
</dbReference>
<evidence type="ECO:0008006" key="4">
    <source>
        <dbReference type="Google" id="ProtNLM"/>
    </source>
</evidence>
<feature type="region of interest" description="Disordered" evidence="1">
    <location>
        <begin position="325"/>
        <end position="390"/>
    </location>
</feature>
<feature type="compositionally biased region" description="Basic and acidic residues" evidence="1">
    <location>
        <begin position="342"/>
        <end position="352"/>
    </location>
</feature>
<reference evidence="2 3" key="1">
    <citation type="journal article" date="2019" name="Int. J. Syst. Evol. Microbiol.">
        <title>The Global Catalogue of Microorganisms (GCM) 10K type strain sequencing project: providing services to taxonomists for standard genome sequencing and annotation.</title>
        <authorList>
            <consortium name="The Broad Institute Genomics Platform"/>
            <consortium name="The Broad Institute Genome Sequencing Center for Infectious Disease"/>
            <person name="Wu L."/>
            <person name="Ma J."/>
        </authorList>
    </citation>
    <scope>NUCLEOTIDE SEQUENCE [LARGE SCALE GENOMIC DNA]</scope>
    <source>
        <strain evidence="2 3">JCM 15628</strain>
    </source>
</reference>
<name>A0ABN2SJI0_9MICO</name>
<sequence length="586" mass="62781">MDDAAAMTSHRSFHAAGEADAILEVDQLVTLFRSRATRRTPLRQRTLPMLERAVRRHVAETLLADVVPALLGELLEAAADDLVPVRAEDVLTDLEARAEGELRTVELVERCKALLDAAGLEALARLCSTIESSELARSADLGRPRPKGWIEADELTAMEVSSATGLGQQDVGVRLKLALSRTPGASALRHRLKLGSVSLRRACIVFSEIAALPPECGAGIVDSVLRPKDGAPPSPTLFRQRLTRACLAADREAAERRRAARCRRGAHAQLDSDGLGTLTVVNDADKIVAAMERADAVARAARAAGDPRDLDSLRADVITDTLMFGWPQSPTGMQPGWGAEGRFGDRDARDADAGGGADVGASADAGADAGAGDHGRGQRHGGSPAGGWFTRLGHRPAAQVTLVVPFTTAVGLTDAPCELVGHGWVTAEHARQIMLNDDSTWRRLAVDADTGAALHLETRAYRPTAAMRAQVEAVDGTCRAPGCTVPAARCDLDHDIPWPHGPTEAGNLTSKHRPHHNLHTYGHWSVHREGDRVRWRTKTGRVYDTYPKDWLDPLRTSPAARGLPELTEAGCSRAAQLSEPESLPPF</sequence>
<evidence type="ECO:0000313" key="3">
    <source>
        <dbReference type="Proteomes" id="UP001500013"/>
    </source>
</evidence>
<protein>
    <recommendedName>
        <fullName evidence="4">HNH endonuclease</fullName>
    </recommendedName>
</protein>
<organism evidence="2 3">
    <name type="scientific">Terrabacter lapilli</name>
    <dbReference type="NCBI Taxonomy" id="436231"/>
    <lineage>
        <taxon>Bacteria</taxon>
        <taxon>Bacillati</taxon>
        <taxon>Actinomycetota</taxon>
        <taxon>Actinomycetes</taxon>
        <taxon>Micrococcales</taxon>
        <taxon>Intrasporangiaceae</taxon>
        <taxon>Terrabacter</taxon>
    </lineage>
</organism>
<dbReference type="RefSeq" id="WP_344064567.1">
    <property type="nucleotide sequence ID" value="NZ_BAAAPU010000009.1"/>
</dbReference>
<feature type="compositionally biased region" description="Low complexity" evidence="1">
    <location>
        <begin position="359"/>
        <end position="370"/>
    </location>
</feature>
<dbReference type="Proteomes" id="UP001500013">
    <property type="component" value="Unassembled WGS sequence"/>
</dbReference>
<keyword evidence="3" id="KW-1185">Reference proteome</keyword>